<evidence type="ECO:0000256" key="2">
    <source>
        <dbReference type="ARBA" id="ARBA00007746"/>
    </source>
</evidence>
<feature type="compositionally biased region" description="Low complexity" evidence="11">
    <location>
        <begin position="169"/>
        <end position="183"/>
    </location>
</feature>
<evidence type="ECO:0000256" key="9">
    <source>
        <dbReference type="ARBA" id="ARBA00037948"/>
    </source>
</evidence>
<dbReference type="GO" id="GO:0005634">
    <property type="term" value="C:nucleus"/>
    <property type="evidence" value="ECO:0007669"/>
    <property type="project" value="UniProtKB-SubCell"/>
</dbReference>
<accession>A0A1E1X0M1</accession>
<comment type="similarity">
    <text evidence="9">Belongs to the snail C2H2-type zinc-finger protein family.</text>
</comment>
<evidence type="ECO:0000256" key="11">
    <source>
        <dbReference type="SAM" id="MobiDB-lite"/>
    </source>
</evidence>
<evidence type="ECO:0000256" key="10">
    <source>
        <dbReference type="PROSITE-ProRule" id="PRU00042"/>
    </source>
</evidence>
<comment type="subcellular location">
    <subcellularLocation>
        <location evidence="1">Nucleus</location>
    </subcellularLocation>
</comment>
<feature type="region of interest" description="Disordered" evidence="11">
    <location>
        <begin position="169"/>
        <end position="199"/>
    </location>
</feature>
<dbReference type="FunFam" id="3.30.160.60:FF:002343">
    <property type="entry name" value="Zinc finger protein 33A"/>
    <property type="match status" value="1"/>
</dbReference>
<evidence type="ECO:0000256" key="6">
    <source>
        <dbReference type="ARBA" id="ARBA00022833"/>
    </source>
</evidence>
<dbReference type="InterPro" id="IPR050527">
    <property type="entry name" value="Snail/Krueppel_Znf"/>
</dbReference>
<evidence type="ECO:0000256" key="8">
    <source>
        <dbReference type="ARBA" id="ARBA00023242"/>
    </source>
</evidence>
<organism evidence="13">
    <name type="scientific">Amblyomma aureolatum</name>
    <dbReference type="NCBI Taxonomy" id="187763"/>
    <lineage>
        <taxon>Eukaryota</taxon>
        <taxon>Metazoa</taxon>
        <taxon>Ecdysozoa</taxon>
        <taxon>Arthropoda</taxon>
        <taxon>Chelicerata</taxon>
        <taxon>Arachnida</taxon>
        <taxon>Acari</taxon>
        <taxon>Parasitiformes</taxon>
        <taxon>Ixodida</taxon>
        <taxon>Ixodoidea</taxon>
        <taxon>Ixodidae</taxon>
        <taxon>Amblyomminae</taxon>
        <taxon>Amblyomma</taxon>
    </lineage>
</organism>
<protein>
    <submittedName>
        <fullName evidence="13">Putative homeobox transcription factor sip1</fullName>
    </submittedName>
</protein>
<feature type="domain" description="C2H2-type" evidence="12">
    <location>
        <begin position="35"/>
        <end position="62"/>
    </location>
</feature>
<keyword evidence="4" id="KW-0677">Repeat</keyword>
<comment type="similarity">
    <text evidence="2">Belongs to the hunchback C2H2-type zinc-finger protein family.</text>
</comment>
<proteinExistence type="evidence at transcript level"/>
<dbReference type="PANTHER" id="PTHR24388">
    <property type="entry name" value="ZINC FINGER PROTEIN"/>
    <property type="match status" value="1"/>
</dbReference>
<evidence type="ECO:0000256" key="5">
    <source>
        <dbReference type="ARBA" id="ARBA00022771"/>
    </source>
</evidence>
<dbReference type="AlphaFoldDB" id="A0A1E1X0M1"/>
<dbReference type="GO" id="GO:0000981">
    <property type="term" value="F:DNA-binding transcription factor activity, RNA polymerase II-specific"/>
    <property type="evidence" value="ECO:0007669"/>
    <property type="project" value="TreeGrafter"/>
</dbReference>
<reference evidence="13" key="1">
    <citation type="journal article" date="2017" name="Front. Cell. Infect. Microbiol.">
        <title>The Distinct Transcriptional Response of the Midgut of Amblyomma sculptum and Amblyomma aureolatum Ticks to Rickettsia rickettsii Correlates to Their Differences in Susceptibility to Infection.</title>
        <authorList>
            <person name="Martins L.A."/>
            <person name="Galletti M.F.B.M."/>
            <person name="Ribeiro J.M."/>
            <person name="Fujita A."/>
            <person name="Costa F.B."/>
            <person name="Labruna M.B."/>
            <person name="Daffre S."/>
            <person name="Fogaca A.C."/>
        </authorList>
    </citation>
    <scope>NUCLEOTIDE SEQUENCE</scope>
</reference>
<dbReference type="GO" id="GO:0000978">
    <property type="term" value="F:RNA polymerase II cis-regulatory region sequence-specific DNA binding"/>
    <property type="evidence" value="ECO:0007669"/>
    <property type="project" value="TreeGrafter"/>
</dbReference>
<feature type="domain" description="C2H2-type" evidence="12">
    <location>
        <begin position="63"/>
        <end position="90"/>
    </location>
</feature>
<keyword evidence="8" id="KW-0539">Nucleus</keyword>
<keyword evidence="5 10" id="KW-0863">Zinc-finger</keyword>
<dbReference type="PROSITE" id="PS50157">
    <property type="entry name" value="ZINC_FINGER_C2H2_2"/>
    <property type="match status" value="2"/>
</dbReference>
<evidence type="ECO:0000256" key="3">
    <source>
        <dbReference type="ARBA" id="ARBA00022723"/>
    </source>
</evidence>
<keyword evidence="3" id="KW-0479">Metal-binding</keyword>
<evidence type="ECO:0000256" key="1">
    <source>
        <dbReference type="ARBA" id="ARBA00004123"/>
    </source>
</evidence>
<evidence type="ECO:0000259" key="12">
    <source>
        <dbReference type="PROSITE" id="PS50157"/>
    </source>
</evidence>
<dbReference type="SUPFAM" id="SSF57667">
    <property type="entry name" value="beta-beta-alpha zinc fingers"/>
    <property type="match status" value="2"/>
</dbReference>
<dbReference type="PROSITE" id="PS00028">
    <property type="entry name" value="ZINC_FINGER_C2H2_1"/>
    <property type="match status" value="2"/>
</dbReference>
<dbReference type="FunFam" id="3.30.160.60:FF:000614">
    <property type="entry name" value="Zinc finger protein 142"/>
    <property type="match status" value="1"/>
</dbReference>
<name>A0A1E1X0M1_9ACAR</name>
<evidence type="ECO:0000256" key="4">
    <source>
        <dbReference type="ARBA" id="ARBA00022737"/>
    </source>
</evidence>
<feature type="region of interest" description="Disordered" evidence="11">
    <location>
        <begin position="1"/>
        <end position="25"/>
    </location>
</feature>
<dbReference type="Pfam" id="PF00096">
    <property type="entry name" value="zf-C2H2"/>
    <property type="match status" value="1"/>
</dbReference>
<keyword evidence="7 13" id="KW-0238">DNA-binding</keyword>
<feature type="non-terminal residue" evidence="13">
    <location>
        <position position="1"/>
    </location>
</feature>
<dbReference type="Gene3D" id="3.30.160.60">
    <property type="entry name" value="Classic Zinc Finger"/>
    <property type="match status" value="4"/>
</dbReference>
<evidence type="ECO:0000313" key="13">
    <source>
        <dbReference type="EMBL" id="JAT92768.1"/>
    </source>
</evidence>
<sequence length="199" mass="21739">HAGAAASEQEGLSSSSAEKSVPKRRRNCESRRRLFGCDFCPYTSNKSGRVRRHLMTHTGEKPFKCNECPAVFTSLGNCRAHSRIHTGEKPYKCSFCPFQCAFKHSLSKHISRHTSGRFHPCDLCSFVGLTSQSLARHMQKHEPVTCPFCSHVCAGSNDLIVHFASSHPRSTRSLSSCGSISPSPEAIEAGDTQAADGSI</sequence>
<dbReference type="SMART" id="SM00355">
    <property type="entry name" value="ZnF_C2H2"/>
    <property type="match status" value="5"/>
</dbReference>
<dbReference type="InterPro" id="IPR013087">
    <property type="entry name" value="Znf_C2H2_type"/>
</dbReference>
<keyword evidence="6" id="KW-0862">Zinc</keyword>
<evidence type="ECO:0000256" key="7">
    <source>
        <dbReference type="ARBA" id="ARBA00023125"/>
    </source>
</evidence>
<dbReference type="PANTHER" id="PTHR24388:SF43">
    <property type="entry name" value="ZINC FINGER PROTEIN 513"/>
    <property type="match status" value="1"/>
</dbReference>
<dbReference type="InterPro" id="IPR036236">
    <property type="entry name" value="Znf_C2H2_sf"/>
</dbReference>
<keyword evidence="13" id="KW-0371">Homeobox</keyword>
<dbReference type="GO" id="GO:0008270">
    <property type="term" value="F:zinc ion binding"/>
    <property type="evidence" value="ECO:0007669"/>
    <property type="project" value="UniProtKB-KW"/>
</dbReference>
<dbReference type="EMBL" id="GFAC01006420">
    <property type="protein sequence ID" value="JAT92768.1"/>
    <property type="molecule type" value="mRNA"/>
</dbReference>